<keyword evidence="11" id="KW-1185">Reference proteome</keyword>
<evidence type="ECO:0000256" key="2">
    <source>
        <dbReference type="ARBA" id="ARBA00022448"/>
    </source>
</evidence>
<dbReference type="GO" id="GO:0005886">
    <property type="term" value="C:plasma membrane"/>
    <property type="evidence" value="ECO:0007669"/>
    <property type="project" value="UniProtKB-SubCell"/>
</dbReference>
<feature type="transmembrane region" description="Helical" evidence="8">
    <location>
        <begin position="255"/>
        <end position="274"/>
    </location>
</feature>
<dbReference type="InterPro" id="IPR003352">
    <property type="entry name" value="PTS_EIIC"/>
</dbReference>
<reference evidence="10 11" key="1">
    <citation type="submission" date="2019-01" db="EMBL/GenBank/DDBJ databases">
        <title>Draft genome sequences of the type strains of six Macrococcus species.</title>
        <authorList>
            <person name="Mazhar S."/>
            <person name="Altermann E."/>
            <person name="Hill C."/>
            <person name="Mcauliffe O."/>
        </authorList>
    </citation>
    <scope>NUCLEOTIDE SEQUENCE [LARGE SCALE GENOMIC DNA]</scope>
    <source>
        <strain evidence="10 11">CCM4811</strain>
    </source>
</reference>
<feature type="transmembrane region" description="Helical" evidence="8">
    <location>
        <begin position="210"/>
        <end position="229"/>
    </location>
</feature>
<evidence type="ECO:0000256" key="8">
    <source>
        <dbReference type="SAM" id="Phobius"/>
    </source>
</evidence>
<keyword evidence="4" id="KW-0762">Sugar transport</keyword>
<evidence type="ECO:0000256" key="5">
    <source>
        <dbReference type="ARBA" id="ARBA00022692"/>
    </source>
</evidence>
<evidence type="ECO:0000256" key="7">
    <source>
        <dbReference type="ARBA" id="ARBA00023136"/>
    </source>
</evidence>
<feature type="transmembrane region" description="Helical" evidence="8">
    <location>
        <begin position="281"/>
        <end position="300"/>
    </location>
</feature>
<comment type="subcellular location">
    <subcellularLocation>
        <location evidence="1">Cell membrane</location>
        <topology evidence="1">Multi-pass membrane protein</topology>
    </subcellularLocation>
</comment>
<protein>
    <submittedName>
        <fullName evidence="10">PTS transporter subunit IIC</fullName>
    </submittedName>
</protein>
<evidence type="ECO:0000313" key="10">
    <source>
        <dbReference type="EMBL" id="TDL93419.1"/>
    </source>
</evidence>
<evidence type="ECO:0000256" key="1">
    <source>
        <dbReference type="ARBA" id="ARBA00004651"/>
    </source>
</evidence>
<dbReference type="Proteomes" id="UP000295310">
    <property type="component" value="Unassembled WGS sequence"/>
</dbReference>
<feature type="transmembrane region" description="Helical" evidence="8">
    <location>
        <begin position="98"/>
        <end position="123"/>
    </location>
</feature>
<keyword evidence="6 8" id="KW-1133">Transmembrane helix</keyword>
<feature type="transmembrane region" description="Helical" evidence="8">
    <location>
        <begin position="130"/>
        <end position="153"/>
    </location>
</feature>
<evidence type="ECO:0000256" key="4">
    <source>
        <dbReference type="ARBA" id="ARBA00022597"/>
    </source>
</evidence>
<feature type="domain" description="Phosphotransferase system EIIC" evidence="9">
    <location>
        <begin position="11"/>
        <end position="342"/>
    </location>
</feature>
<proteinExistence type="predicted"/>
<evidence type="ECO:0000256" key="3">
    <source>
        <dbReference type="ARBA" id="ARBA00022475"/>
    </source>
</evidence>
<name>A0A4V3BD36_9STAP</name>
<dbReference type="GO" id="GO:0009401">
    <property type="term" value="P:phosphoenolpyruvate-dependent sugar phosphotransferase system"/>
    <property type="evidence" value="ECO:0007669"/>
    <property type="project" value="InterPro"/>
</dbReference>
<dbReference type="AlphaFoldDB" id="A0A4V3BD36"/>
<evidence type="ECO:0000313" key="11">
    <source>
        <dbReference type="Proteomes" id="UP000295310"/>
    </source>
</evidence>
<sequence length="348" mass="36873">MTISKKQFFFNIINGMATGIVVALIPNALLGELFKYLVTVWPALSIVSQALVLFQFCASLFIGALVAYQFKMNAVQTAIVAGASFVGSGAAVMKNGAFTLVGIGDLINIMLVVTLSVAIILALGSKMGSLNIVFLPVLAGVIPGIVGLLTLPYVRMVTGTLGQMVEHFTTLNPLLMCILICVTYSMLMASPISLVAIATVISLSGLGSGAANLGIAACCYTFIFGSWFVNSKGVNTTLVIGAAKMMMPVLFKNPVIFVALLLNGIVGGLCTYFFNIQGTPMSAGFGYTGLVGPINAFALMDGSTMSRIINLLFAYLIIPVPMAFIIHMILKKILPGYRDEVYRFTPEA</sequence>
<feature type="transmembrane region" description="Helical" evidence="8">
    <location>
        <begin position="173"/>
        <end position="198"/>
    </location>
</feature>
<feature type="transmembrane region" description="Helical" evidence="8">
    <location>
        <begin position="12"/>
        <end position="34"/>
    </location>
</feature>
<feature type="transmembrane region" description="Helical" evidence="8">
    <location>
        <begin position="46"/>
        <end position="67"/>
    </location>
</feature>
<evidence type="ECO:0000259" key="9">
    <source>
        <dbReference type="Pfam" id="PF13303"/>
    </source>
</evidence>
<keyword evidence="5 8" id="KW-0812">Transmembrane</keyword>
<comment type="caution">
    <text evidence="10">The sequence shown here is derived from an EMBL/GenBank/DDBJ whole genome shotgun (WGS) entry which is preliminary data.</text>
</comment>
<evidence type="ECO:0000256" key="6">
    <source>
        <dbReference type="ARBA" id="ARBA00022989"/>
    </source>
</evidence>
<dbReference type="EMBL" id="SCWA01000025">
    <property type="protein sequence ID" value="TDL93419.1"/>
    <property type="molecule type" value="Genomic_DNA"/>
</dbReference>
<dbReference type="Pfam" id="PF13303">
    <property type="entry name" value="PTS_EIIC_2"/>
    <property type="match status" value="1"/>
</dbReference>
<dbReference type="OrthoDB" id="396983at2"/>
<organism evidence="10 11">
    <name type="scientific">Macrococcus brunensis</name>
    <dbReference type="NCBI Taxonomy" id="198483"/>
    <lineage>
        <taxon>Bacteria</taxon>
        <taxon>Bacillati</taxon>
        <taxon>Bacillota</taxon>
        <taxon>Bacilli</taxon>
        <taxon>Bacillales</taxon>
        <taxon>Staphylococcaceae</taxon>
        <taxon>Macrococcus</taxon>
    </lineage>
</organism>
<keyword evidence="2" id="KW-0813">Transport</keyword>
<gene>
    <name evidence="10" type="ORF">ERX27_10375</name>
</gene>
<dbReference type="GO" id="GO:0008982">
    <property type="term" value="F:protein-N(PI)-phosphohistidine-sugar phosphotransferase activity"/>
    <property type="evidence" value="ECO:0007669"/>
    <property type="project" value="InterPro"/>
</dbReference>
<feature type="transmembrane region" description="Helical" evidence="8">
    <location>
        <begin position="312"/>
        <end position="330"/>
    </location>
</feature>
<keyword evidence="7 8" id="KW-0472">Membrane</keyword>
<dbReference type="RefSeq" id="WP_133432758.1">
    <property type="nucleotide sequence ID" value="NZ_SCWA01000025.1"/>
</dbReference>
<accession>A0A4V3BD36</accession>
<keyword evidence="3" id="KW-1003">Cell membrane</keyword>